<reference evidence="3" key="1">
    <citation type="submission" date="2020-11" db="EMBL/GenBank/DDBJ databases">
        <authorList>
            <person name="Tran Van P."/>
        </authorList>
    </citation>
    <scope>NUCLEOTIDE SEQUENCE</scope>
</reference>
<sequence length="459" mass="51069">MKILTADPKNITIETNCSAGVIVRPNIVTTDVVFSPKALDTRVRNDNNLSNQTAEHVLNITYENSTLTIKVVYTTNCLDLICRPPVFVKQIPDHLFHKLEGVVVYDDPRTQVKGHMLWFNISGQPRYCFTPEGQNLSEQCNLTEKMFAFKKQCFASERVETSNTIVLVILELLLILGVIFVITIAIMVYKRQQMSGESSAKTLKPNEKMRKEKSTVARRGTDLERRLLRDKNTTPDDNHLILCINQITDHKPLRRWRHKSVGHLMADFYARIPVEQPSPHWLAGSAEHSGTAVRTPMAHHLRVTLHMQLKVQSIHPDSGLSTDLLAFLSGVLSTAFSAVLSPFLLTNLLAILSIGFLTGVLATNSSTVLSAVLSLAFLFDFIRDLLFAVLVAAVFSSVDLTVSLTILDLNSRLFGVSFGSLSLIWPSDLVNGGRVLGVIGVVRDLIRVMAPVLLHSYCE</sequence>
<gene>
    <name evidence="3" type="ORF">OSB1V03_LOCUS4422</name>
</gene>
<feature type="compositionally biased region" description="Basic and acidic residues" evidence="1">
    <location>
        <begin position="204"/>
        <end position="218"/>
    </location>
</feature>
<evidence type="ECO:0000256" key="2">
    <source>
        <dbReference type="SAM" id="Phobius"/>
    </source>
</evidence>
<evidence type="ECO:0000313" key="3">
    <source>
        <dbReference type="EMBL" id="CAD7623975.1"/>
    </source>
</evidence>
<keyword evidence="2" id="KW-0812">Transmembrane</keyword>
<dbReference type="EMBL" id="CAJPIZ010002008">
    <property type="protein sequence ID" value="CAG2104405.1"/>
    <property type="molecule type" value="Genomic_DNA"/>
</dbReference>
<dbReference type="Proteomes" id="UP000759131">
    <property type="component" value="Unassembled WGS sequence"/>
</dbReference>
<evidence type="ECO:0000313" key="4">
    <source>
        <dbReference type="Proteomes" id="UP000759131"/>
    </source>
</evidence>
<protein>
    <submittedName>
        <fullName evidence="3">Uncharacterized protein</fullName>
    </submittedName>
</protein>
<organism evidence="3">
    <name type="scientific">Medioppia subpectinata</name>
    <dbReference type="NCBI Taxonomy" id="1979941"/>
    <lineage>
        <taxon>Eukaryota</taxon>
        <taxon>Metazoa</taxon>
        <taxon>Ecdysozoa</taxon>
        <taxon>Arthropoda</taxon>
        <taxon>Chelicerata</taxon>
        <taxon>Arachnida</taxon>
        <taxon>Acari</taxon>
        <taxon>Acariformes</taxon>
        <taxon>Sarcoptiformes</taxon>
        <taxon>Oribatida</taxon>
        <taxon>Brachypylina</taxon>
        <taxon>Oppioidea</taxon>
        <taxon>Oppiidae</taxon>
        <taxon>Medioppia</taxon>
    </lineage>
</organism>
<evidence type="ECO:0000256" key="1">
    <source>
        <dbReference type="SAM" id="MobiDB-lite"/>
    </source>
</evidence>
<keyword evidence="2" id="KW-0472">Membrane</keyword>
<feature type="transmembrane region" description="Helical" evidence="2">
    <location>
        <begin position="385"/>
        <end position="407"/>
    </location>
</feature>
<name>A0A7R9KIP0_9ACAR</name>
<keyword evidence="4" id="KW-1185">Reference proteome</keyword>
<feature type="transmembrane region" description="Helical" evidence="2">
    <location>
        <begin position="351"/>
        <end position="378"/>
    </location>
</feature>
<dbReference type="AlphaFoldDB" id="A0A7R9KIP0"/>
<accession>A0A7R9KIP0</accession>
<proteinExistence type="predicted"/>
<feature type="transmembrane region" description="Helical" evidence="2">
    <location>
        <begin position="324"/>
        <end position="345"/>
    </location>
</feature>
<feature type="region of interest" description="Disordered" evidence="1">
    <location>
        <begin position="197"/>
        <end position="218"/>
    </location>
</feature>
<feature type="transmembrane region" description="Helical" evidence="2">
    <location>
        <begin position="165"/>
        <end position="189"/>
    </location>
</feature>
<dbReference type="EMBL" id="OC856583">
    <property type="protein sequence ID" value="CAD7623975.1"/>
    <property type="molecule type" value="Genomic_DNA"/>
</dbReference>
<keyword evidence="2" id="KW-1133">Transmembrane helix</keyword>